<evidence type="ECO:0000313" key="1">
    <source>
        <dbReference type="EMBL" id="EQD45938.1"/>
    </source>
</evidence>
<dbReference type="Gene3D" id="1.50.10.20">
    <property type="match status" value="1"/>
</dbReference>
<dbReference type="SUPFAM" id="SSF48239">
    <property type="entry name" value="Terpenoid cyclases/Protein prenyltransferases"/>
    <property type="match status" value="1"/>
</dbReference>
<dbReference type="AlphaFoldDB" id="T0ZMN3"/>
<protein>
    <submittedName>
        <fullName evidence="1">Uncharacterized protein</fullName>
    </submittedName>
</protein>
<name>T0ZMN3_9ZZZZ</name>
<dbReference type="InterPro" id="IPR008930">
    <property type="entry name" value="Terpenoid_cyclase/PrenylTrfase"/>
</dbReference>
<proteinExistence type="predicted"/>
<reference evidence="1" key="1">
    <citation type="submission" date="2013-08" db="EMBL/GenBank/DDBJ databases">
        <authorList>
            <person name="Mendez C."/>
            <person name="Richter M."/>
            <person name="Ferrer M."/>
            <person name="Sanchez J."/>
        </authorList>
    </citation>
    <scope>NUCLEOTIDE SEQUENCE</scope>
</reference>
<comment type="caution">
    <text evidence="1">The sequence shown here is derived from an EMBL/GenBank/DDBJ whole genome shotgun (WGS) entry which is preliminary data.</text>
</comment>
<feature type="non-terminal residue" evidence="1">
    <location>
        <position position="173"/>
    </location>
</feature>
<sequence>MSGPRVIDWLLEEDQPAVRYWALVELLGGKERDPEVQEARRGISKRGWGRDLLALQGPKGFWERREPRNVKEWIDFLQFPPFRCTFWIGLVLSDLGLDATNPQVKRVADLIFTYKLRLGSPFNFFFEEPCISANAARMMTRFGFAEDRRVRKLFAWLLEDQREDGGWNCSQGT</sequence>
<dbReference type="EMBL" id="AUZY01008420">
    <property type="protein sequence ID" value="EQD45938.1"/>
    <property type="molecule type" value="Genomic_DNA"/>
</dbReference>
<reference evidence="1" key="2">
    <citation type="journal article" date="2014" name="ISME J.">
        <title>Microbial stratification in low pH oxic and suboxic macroscopic growths along an acid mine drainage.</title>
        <authorList>
            <person name="Mendez-Garcia C."/>
            <person name="Mesa V."/>
            <person name="Sprenger R.R."/>
            <person name="Richter M."/>
            <person name="Diez M.S."/>
            <person name="Solano J."/>
            <person name="Bargiela R."/>
            <person name="Golyshina O.V."/>
            <person name="Manteca A."/>
            <person name="Ramos J.L."/>
            <person name="Gallego J.R."/>
            <person name="Llorente I."/>
            <person name="Martins Dos Santos V.A."/>
            <person name="Jensen O.N."/>
            <person name="Pelaez A.I."/>
            <person name="Sanchez J."/>
            <person name="Ferrer M."/>
        </authorList>
    </citation>
    <scope>NUCLEOTIDE SEQUENCE</scope>
</reference>
<organism evidence="1">
    <name type="scientific">mine drainage metagenome</name>
    <dbReference type="NCBI Taxonomy" id="410659"/>
    <lineage>
        <taxon>unclassified sequences</taxon>
        <taxon>metagenomes</taxon>
        <taxon>ecological metagenomes</taxon>
    </lineage>
</organism>
<gene>
    <name evidence="1" type="ORF">B1B_12812</name>
</gene>
<accession>T0ZMN3</accession>